<reference evidence="1 2" key="1">
    <citation type="submission" date="2015-12" db="EMBL/GenBank/DDBJ databases">
        <title>Dictyostelia acquired genes for synthesis and detection of signals that induce cell-type specialization by lateral gene transfer from prokaryotes.</title>
        <authorList>
            <person name="Gloeckner G."/>
            <person name="Schaap P."/>
        </authorList>
    </citation>
    <scope>NUCLEOTIDE SEQUENCE [LARGE SCALE GENOMIC DNA]</scope>
    <source>
        <strain evidence="1 2">TK</strain>
    </source>
</reference>
<evidence type="ECO:0000313" key="2">
    <source>
        <dbReference type="Proteomes" id="UP000076078"/>
    </source>
</evidence>
<sequence>MTSLLPHVIIQRILQDIFNINESIVREKDKFIQQFISKFTLVSKIWNSDIIPKLILPWSITIPAFSMYRQKEIKYLVHIFKLLEKYRFIIGNDGLEFSYVSDDPILQSIDSVRNAIRSVTTPYEFLNNFKDYTKLHQITIVVNKNENVNLPINQSNTTLEYHLQSNSGIYSDILKQPFSNVTLNYEMLTPLVPLPTCYSNTIKHFECNQLIIEPKLLVDILLRLPSLEILHLLYPSKSKIDEVQLIGMILDSISSSEATSVLNTLKKLKISGTTVSLDKMIRFLNHTKCLDIVIEMITYKSTDLERDVYQQTIDNTITQSFNFQPIVMLDVSLFQIWKDSSNMKSIQFSGCAINFHPENKKPFVNLKTLEINPLGAFKDQVLSNAPHLEVMVIENGIEFSDLIEILKLKNNIRELGVFCVHLKDDTLSNQDAEILTNAIANNNSIASLFFQFDHDKIKNYSDCYINMLCEILSRNHRIYRLSLPISYPPKPTPQQVNAIKQSLSNNHTIVCIEYTSGELCNLLKSLNIHI</sequence>
<accession>A0A151ZJI0</accession>
<dbReference type="SUPFAM" id="SSF52047">
    <property type="entry name" value="RNI-like"/>
    <property type="match status" value="1"/>
</dbReference>
<dbReference type="AlphaFoldDB" id="A0A151ZJI0"/>
<dbReference type="Gene3D" id="3.80.10.10">
    <property type="entry name" value="Ribonuclease Inhibitor"/>
    <property type="match status" value="1"/>
</dbReference>
<gene>
    <name evidence="1" type="ORF">DLAC_04334</name>
</gene>
<comment type="caution">
    <text evidence="1">The sequence shown here is derived from an EMBL/GenBank/DDBJ whole genome shotgun (WGS) entry which is preliminary data.</text>
</comment>
<keyword evidence="2" id="KW-1185">Reference proteome</keyword>
<dbReference type="Proteomes" id="UP000076078">
    <property type="component" value="Unassembled WGS sequence"/>
</dbReference>
<evidence type="ECO:0000313" key="1">
    <source>
        <dbReference type="EMBL" id="KYQ94059.1"/>
    </source>
</evidence>
<dbReference type="EMBL" id="LODT01000022">
    <property type="protein sequence ID" value="KYQ94059.1"/>
    <property type="molecule type" value="Genomic_DNA"/>
</dbReference>
<protein>
    <submittedName>
        <fullName evidence="1">Uncharacterized protein</fullName>
    </submittedName>
</protein>
<organism evidence="1 2">
    <name type="scientific">Tieghemostelium lacteum</name>
    <name type="common">Slime mold</name>
    <name type="synonym">Dictyostelium lacteum</name>
    <dbReference type="NCBI Taxonomy" id="361077"/>
    <lineage>
        <taxon>Eukaryota</taxon>
        <taxon>Amoebozoa</taxon>
        <taxon>Evosea</taxon>
        <taxon>Eumycetozoa</taxon>
        <taxon>Dictyostelia</taxon>
        <taxon>Dictyosteliales</taxon>
        <taxon>Raperosteliaceae</taxon>
        <taxon>Tieghemostelium</taxon>
    </lineage>
</organism>
<proteinExistence type="predicted"/>
<name>A0A151ZJI0_TIELA</name>
<dbReference type="InParanoid" id="A0A151ZJI0"/>
<dbReference type="InterPro" id="IPR032675">
    <property type="entry name" value="LRR_dom_sf"/>
</dbReference>